<organism evidence="1 2">
    <name type="scientific">Yoonia maritima</name>
    <dbReference type="NCBI Taxonomy" id="1435347"/>
    <lineage>
        <taxon>Bacteria</taxon>
        <taxon>Pseudomonadati</taxon>
        <taxon>Pseudomonadota</taxon>
        <taxon>Alphaproteobacteria</taxon>
        <taxon>Rhodobacterales</taxon>
        <taxon>Paracoccaceae</taxon>
        <taxon>Yoonia</taxon>
    </lineage>
</organism>
<dbReference type="EMBL" id="PVTP01000004">
    <property type="protein sequence ID" value="PRY78288.1"/>
    <property type="molecule type" value="Genomic_DNA"/>
</dbReference>
<dbReference type="RefSeq" id="WP_106356668.1">
    <property type="nucleotide sequence ID" value="NZ_PVTP01000004.1"/>
</dbReference>
<comment type="caution">
    <text evidence="1">The sequence shown here is derived from an EMBL/GenBank/DDBJ whole genome shotgun (WGS) entry which is preliminary data.</text>
</comment>
<dbReference type="AlphaFoldDB" id="A0A2T0W0Z2"/>
<evidence type="ECO:0000313" key="2">
    <source>
        <dbReference type="Proteomes" id="UP000238007"/>
    </source>
</evidence>
<protein>
    <recommendedName>
        <fullName evidence="3">N-(5'-phosphoribosyl)anthranilate isomerase</fullName>
    </recommendedName>
</protein>
<accession>A0A2T0W0Z2</accession>
<proteinExistence type="predicted"/>
<gene>
    <name evidence="1" type="ORF">CLV80_104256</name>
</gene>
<evidence type="ECO:0000313" key="1">
    <source>
        <dbReference type="EMBL" id="PRY78288.1"/>
    </source>
</evidence>
<evidence type="ECO:0008006" key="3">
    <source>
        <dbReference type="Google" id="ProtNLM"/>
    </source>
</evidence>
<dbReference type="OrthoDB" id="7867818at2"/>
<keyword evidence="2" id="KW-1185">Reference proteome</keyword>
<sequence>MRYHKRDRRDWLAQIFQCRAATIGGVIRRQVIDVEREIGTDALIAEVKRRGFRMIRTHQYYVIICNDGPIELIC</sequence>
<name>A0A2T0W0Z2_9RHOB</name>
<reference evidence="1 2" key="1">
    <citation type="submission" date="2018-03" db="EMBL/GenBank/DDBJ databases">
        <title>Genomic Encyclopedia of Archaeal and Bacterial Type Strains, Phase II (KMG-II): from individual species to whole genera.</title>
        <authorList>
            <person name="Goeker M."/>
        </authorList>
    </citation>
    <scope>NUCLEOTIDE SEQUENCE [LARGE SCALE GENOMIC DNA]</scope>
    <source>
        <strain evidence="1 2">DSM 101533</strain>
    </source>
</reference>
<dbReference type="Proteomes" id="UP000238007">
    <property type="component" value="Unassembled WGS sequence"/>
</dbReference>